<evidence type="ECO:0000259" key="7">
    <source>
        <dbReference type="SMART" id="SM00849"/>
    </source>
</evidence>
<feature type="transmembrane region" description="Helical" evidence="6">
    <location>
        <begin position="64"/>
        <end position="84"/>
    </location>
</feature>
<dbReference type="Proteomes" id="UP000544110">
    <property type="component" value="Unassembled WGS sequence"/>
</dbReference>
<feature type="transmembrane region" description="Helical" evidence="6">
    <location>
        <begin position="328"/>
        <end position="358"/>
    </location>
</feature>
<keyword evidence="9" id="KW-1185">Reference proteome</keyword>
<dbReference type="EMBL" id="JACCAC010000001">
    <property type="protein sequence ID" value="NYG55511.1"/>
    <property type="molecule type" value="Genomic_DNA"/>
</dbReference>
<dbReference type="Gene3D" id="3.60.15.10">
    <property type="entry name" value="Ribonuclease Z/Hydroxyacylglutathione hydrolase-like"/>
    <property type="match status" value="1"/>
</dbReference>
<keyword evidence="2" id="KW-1003">Cell membrane</keyword>
<feature type="transmembrane region" description="Helical" evidence="6">
    <location>
        <begin position="274"/>
        <end position="292"/>
    </location>
</feature>
<feature type="transmembrane region" description="Helical" evidence="6">
    <location>
        <begin position="408"/>
        <end position="429"/>
    </location>
</feature>
<proteinExistence type="predicted"/>
<dbReference type="NCBIfam" id="TIGR00360">
    <property type="entry name" value="ComEC_N-term"/>
    <property type="match status" value="1"/>
</dbReference>
<dbReference type="SUPFAM" id="SSF56281">
    <property type="entry name" value="Metallo-hydrolase/oxidoreductase"/>
    <property type="match status" value="1"/>
</dbReference>
<feature type="transmembrane region" description="Helical" evidence="6">
    <location>
        <begin position="436"/>
        <end position="456"/>
    </location>
</feature>
<name>A0A7Y9UMK5_9ACTN</name>
<evidence type="ECO:0000256" key="5">
    <source>
        <dbReference type="ARBA" id="ARBA00023136"/>
    </source>
</evidence>
<keyword evidence="3 6" id="KW-0812">Transmembrane</keyword>
<accession>A0A7Y9UMK5</accession>
<dbReference type="PANTHER" id="PTHR30619">
    <property type="entry name" value="DNA INTERNALIZATION/COMPETENCE PROTEIN COMEC/REC2"/>
    <property type="match status" value="1"/>
</dbReference>
<gene>
    <name evidence="8" type="ORF">BJ989_001815</name>
</gene>
<dbReference type="AlphaFoldDB" id="A0A7Y9UMK5"/>
<feature type="domain" description="Metallo-beta-lactamase" evidence="7">
    <location>
        <begin position="529"/>
        <end position="730"/>
    </location>
</feature>
<dbReference type="InterPro" id="IPR035681">
    <property type="entry name" value="ComA-like_MBL"/>
</dbReference>
<dbReference type="RefSeq" id="WP_343049220.1">
    <property type="nucleotide sequence ID" value="NZ_JACCAC010000001.1"/>
</dbReference>
<feature type="transmembrane region" description="Helical" evidence="6">
    <location>
        <begin position="245"/>
        <end position="267"/>
    </location>
</feature>
<comment type="caution">
    <text evidence="8">The sequence shown here is derived from an EMBL/GenBank/DDBJ whole genome shotgun (WGS) entry which is preliminary data.</text>
</comment>
<evidence type="ECO:0000256" key="2">
    <source>
        <dbReference type="ARBA" id="ARBA00022475"/>
    </source>
</evidence>
<keyword evidence="5 6" id="KW-0472">Membrane</keyword>
<reference evidence="8 9" key="1">
    <citation type="submission" date="2020-07" db="EMBL/GenBank/DDBJ databases">
        <title>Sequencing the genomes of 1000 actinobacteria strains.</title>
        <authorList>
            <person name="Klenk H.-P."/>
        </authorList>
    </citation>
    <scope>NUCLEOTIDE SEQUENCE [LARGE SCALE GENOMIC DNA]</scope>
    <source>
        <strain evidence="8 9">DSM 24552</strain>
    </source>
</reference>
<dbReference type="InterPro" id="IPR001279">
    <property type="entry name" value="Metallo-B-lactamas"/>
</dbReference>
<evidence type="ECO:0000256" key="1">
    <source>
        <dbReference type="ARBA" id="ARBA00004651"/>
    </source>
</evidence>
<organism evidence="8 9">
    <name type="scientific">Nocardioides perillae</name>
    <dbReference type="NCBI Taxonomy" id="1119534"/>
    <lineage>
        <taxon>Bacteria</taxon>
        <taxon>Bacillati</taxon>
        <taxon>Actinomycetota</taxon>
        <taxon>Actinomycetes</taxon>
        <taxon>Propionibacteriales</taxon>
        <taxon>Nocardioidaceae</taxon>
        <taxon>Nocardioides</taxon>
    </lineage>
</organism>
<dbReference type="Pfam" id="PF00753">
    <property type="entry name" value="Lactamase_B"/>
    <property type="match status" value="1"/>
</dbReference>
<dbReference type="InterPro" id="IPR052159">
    <property type="entry name" value="Competence_DNA_uptake"/>
</dbReference>
<sequence length="775" mass="77608">MPRPEALPEGERRDLRVPAVALAGWAGGLAAHLVPAPRPAAVPAGLLVVACVTALVVRRRACAGLVAACLVAAVAVGAVTALRLERSGTGPVAELAALGAAVDVDLEVTSDARAVTGRYGEVVLVRGTVVAITGRGVRHEVRAPVLVLGGEAWQRVPLGSRVRAGGLLGAADDGGLSGVLRARGSPEVLRPPGPLWRASAAVRASLRASVAHRPPAEAVLVPALVAGDDAGLDPEVEEDFRTTGLTHLTAVSGTNLTLVVGALLLAARWAGVRGRWLVVVGGLGIAGFVLVARTEPSVVRAAAMGAVALVGLASGGRRRGLRSLGVAVLVLLLVSPGLAVSVGFALSVSATAGILLLAPGWRDAAAPWSTRPLAEAVAVPAAAQLACTPLVAAISGQVSLVAVLANLLVAPAVAPATVLGLLGGLVGLVWSDGARLLGTGAAWCVGWIVAVARRGADLPGAAVAWAPSAWSLSALTALCLVIAAAAPWLLRRPRRAVPLALAGLLVVTVRLPTPGWPGEWSVAVCDVGQGDAVVLRAGAGAGVLVDAGPDSAAVDRCLDRLGVHTLPLVVLTHFHADHVDGLVGALDGRVVGQVVTSPLPEPAGGARGVAEVAAAAGAPVAPAQVGSAGVVGAVTWQVLWPTPAAVAGGEAGAEGDAANDASVVLWVEVDGLSLLLTGDVEPPAQRGLARLLAGVRVDVLKVPHHGSRHQDLELLTGLAPRLALTSVGADNDYGHPAREVLLALEAAGARTARTDVDGTLLVAVDDGEPVLRTEQ</sequence>
<evidence type="ECO:0000313" key="8">
    <source>
        <dbReference type="EMBL" id="NYG55511.1"/>
    </source>
</evidence>
<feature type="transmembrane region" description="Helical" evidence="6">
    <location>
        <begin position="468"/>
        <end position="490"/>
    </location>
</feature>
<comment type="subcellular location">
    <subcellularLocation>
        <location evidence="1">Cell membrane</location>
        <topology evidence="1">Multi-pass membrane protein</topology>
    </subcellularLocation>
</comment>
<dbReference type="SMART" id="SM00849">
    <property type="entry name" value="Lactamase_B"/>
    <property type="match status" value="1"/>
</dbReference>
<evidence type="ECO:0000256" key="4">
    <source>
        <dbReference type="ARBA" id="ARBA00022989"/>
    </source>
</evidence>
<feature type="transmembrane region" description="Helical" evidence="6">
    <location>
        <begin position="298"/>
        <end position="316"/>
    </location>
</feature>
<dbReference type="PANTHER" id="PTHR30619:SF1">
    <property type="entry name" value="RECOMBINATION PROTEIN 2"/>
    <property type="match status" value="1"/>
</dbReference>
<keyword evidence="4 6" id="KW-1133">Transmembrane helix</keyword>
<dbReference type="Pfam" id="PF03772">
    <property type="entry name" value="Competence"/>
    <property type="match status" value="1"/>
</dbReference>
<evidence type="ECO:0000256" key="6">
    <source>
        <dbReference type="SAM" id="Phobius"/>
    </source>
</evidence>
<dbReference type="InterPro" id="IPR004477">
    <property type="entry name" value="ComEC_N"/>
</dbReference>
<dbReference type="GO" id="GO:0005886">
    <property type="term" value="C:plasma membrane"/>
    <property type="evidence" value="ECO:0007669"/>
    <property type="project" value="UniProtKB-SubCell"/>
</dbReference>
<evidence type="ECO:0000256" key="3">
    <source>
        <dbReference type="ARBA" id="ARBA00022692"/>
    </source>
</evidence>
<dbReference type="InterPro" id="IPR036866">
    <property type="entry name" value="RibonucZ/Hydroxyglut_hydro"/>
</dbReference>
<evidence type="ECO:0000313" key="9">
    <source>
        <dbReference type="Proteomes" id="UP000544110"/>
    </source>
</evidence>
<protein>
    <submittedName>
        <fullName evidence="8">Competence protein ComEC</fullName>
    </submittedName>
</protein>
<feature type="transmembrane region" description="Helical" evidence="6">
    <location>
        <begin position="40"/>
        <end position="57"/>
    </location>
</feature>
<dbReference type="CDD" id="cd07731">
    <property type="entry name" value="ComA-like_MBL-fold"/>
    <property type="match status" value="1"/>
</dbReference>